<dbReference type="RefSeq" id="XP_056843329.1">
    <property type="nucleotide sequence ID" value="XM_056987349.1"/>
</dbReference>
<dbReference type="Proteomes" id="UP000504610">
    <property type="component" value="Chromosome 6"/>
</dbReference>
<accession>A0A9W3BVR0</accession>
<dbReference type="Pfam" id="PF13966">
    <property type="entry name" value="zf-RVT"/>
    <property type="match status" value="1"/>
</dbReference>
<protein>
    <submittedName>
        <fullName evidence="3">Uncharacterized protein LOC130495820</fullName>
    </submittedName>
</protein>
<organism evidence="2 3">
    <name type="scientific">Raphanus sativus</name>
    <name type="common">Radish</name>
    <name type="synonym">Raphanus raphanistrum var. sativus</name>
    <dbReference type="NCBI Taxonomy" id="3726"/>
    <lineage>
        <taxon>Eukaryota</taxon>
        <taxon>Viridiplantae</taxon>
        <taxon>Streptophyta</taxon>
        <taxon>Embryophyta</taxon>
        <taxon>Tracheophyta</taxon>
        <taxon>Spermatophyta</taxon>
        <taxon>Magnoliopsida</taxon>
        <taxon>eudicotyledons</taxon>
        <taxon>Gunneridae</taxon>
        <taxon>Pentapetalae</taxon>
        <taxon>rosids</taxon>
        <taxon>malvids</taxon>
        <taxon>Brassicales</taxon>
        <taxon>Brassicaceae</taxon>
        <taxon>Brassiceae</taxon>
        <taxon>Raphanus</taxon>
    </lineage>
</organism>
<name>A0A9W3BVR0_RAPSA</name>
<evidence type="ECO:0000313" key="2">
    <source>
        <dbReference type="Proteomes" id="UP000504610"/>
    </source>
</evidence>
<dbReference type="InterPro" id="IPR026960">
    <property type="entry name" value="RVT-Znf"/>
</dbReference>
<evidence type="ECO:0000259" key="1">
    <source>
        <dbReference type="Pfam" id="PF13966"/>
    </source>
</evidence>
<feature type="domain" description="Reverse transcriptase zinc-binding" evidence="1">
    <location>
        <begin position="109"/>
        <end position="193"/>
    </location>
</feature>
<sequence length="298" mass="34430">MLKVRPLVTDLMRCNIGDGKSVSFWHDWWTDFGPLVSMFGEREPRELQIPLDSTVCNATQNGFWSLPPARSEEAETLQVVLATMEAPLESRGGDRFLWRNGPCSYLPKFSSKGTWNFIRQVSPTVPWSKLIWFKEEIPRCTFVTWLAIQARLPTRDRLVSWGMNVPEACPLCPDGLETHDHLFFTCDFSKQVWDRFTGWMLPTTPVSFDSLLSLIDHQRFVTYRGGRSVLKLLLQVIVYSIWRERNNRIFRQATSPVAAVDAGVDRLMRDRLLSVPPRAEDSFSLLQLFFSIMYSYPP</sequence>
<reference evidence="2" key="1">
    <citation type="journal article" date="2019" name="Database">
        <title>The radish genome database (RadishGD): an integrated information resource for radish genomics.</title>
        <authorList>
            <person name="Yu H.J."/>
            <person name="Baek S."/>
            <person name="Lee Y.J."/>
            <person name="Cho A."/>
            <person name="Mun J.H."/>
        </authorList>
    </citation>
    <scope>NUCLEOTIDE SEQUENCE [LARGE SCALE GENOMIC DNA]</scope>
    <source>
        <strain evidence="2">cv. WK10039</strain>
    </source>
</reference>
<dbReference type="AlphaFoldDB" id="A0A9W3BVR0"/>
<gene>
    <name evidence="3" type="primary">LOC130495820</name>
</gene>
<dbReference type="KEGG" id="rsz:130495820"/>
<keyword evidence="2" id="KW-1185">Reference proteome</keyword>
<dbReference type="OrthoDB" id="1748554at2759"/>
<dbReference type="PANTHER" id="PTHR33116">
    <property type="entry name" value="REVERSE TRANSCRIPTASE ZINC-BINDING DOMAIN-CONTAINING PROTEIN-RELATED-RELATED"/>
    <property type="match status" value="1"/>
</dbReference>
<proteinExistence type="predicted"/>
<reference evidence="3" key="2">
    <citation type="submission" date="2025-08" db="UniProtKB">
        <authorList>
            <consortium name="RefSeq"/>
        </authorList>
    </citation>
    <scope>IDENTIFICATION</scope>
    <source>
        <tissue evidence="3">Leaf</tissue>
    </source>
</reference>
<evidence type="ECO:0000313" key="3">
    <source>
        <dbReference type="RefSeq" id="XP_056843329.1"/>
    </source>
</evidence>
<dbReference type="GeneID" id="130495820"/>
<dbReference type="PANTHER" id="PTHR33116:SF66">
    <property type="entry name" value="REVERSE TRANSCRIPTASE ZINC-BINDING DOMAIN-CONTAINING PROTEIN"/>
    <property type="match status" value="1"/>
</dbReference>